<sequence length="30" mass="3290">MQQALSEAPQPSYRGFPVTRADHAGAFRTV</sequence>
<dbReference type="Proteomes" id="UP000494365">
    <property type="component" value="Unassembled WGS sequence"/>
</dbReference>
<protein>
    <submittedName>
        <fullName evidence="1">Uncharacterized protein</fullName>
    </submittedName>
</protein>
<gene>
    <name evidence="1" type="ORF">LMG28614_04438</name>
</gene>
<dbReference type="AlphaFoldDB" id="A0A6S7D5S3"/>
<keyword evidence="2" id="KW-1185">Reference proteome</keyword>
<evidence type="ECO:0000313" key="1">
    <source>
        <dbReference type="EMBL" id="CAB3796778.1"/>
    </source>
</evidence>
<name>A0A6S7D5S3_9BURK</name>
<organism evidence="1 2">
    <name type="scientific">Paraburkholderia ultramafica</name>
    <dbReference type="NCBI Taxonomy" id="1544867"/>
    <lineage>
        <taxon>Bacteria</taxon>
        <taxon>Pseudomonadati</taxon>
        <taxon>Pseudomonadota</taxon>
        <taxon>Betaproteobacteria</taxon>
        <taxon>Burkholderiales</taxon>
        <taxon>Burkholderiaceae</taxon>
        <taxon>Paraburkholderia</taxon>
    </lineage>
</organism>
<accession>A0A6S7D5S3</accession>
<evidence type="ECO:0000313" key="2">
    <source>
        <dbReference type="Proteomes" id="UP000494365"/>
    </source>
</evidence>
<reference evidence="1 2" key="1">
    <citation type="submission" date="2020-04" db="EMBL/GenBank/DDBJ databases">
        <authorList>
            <person name="De Canck E."/>
        </authorList>
    </citation>
    <scope>NUCLEOTIDE SEQUENCE [LARGE SCALE GENOMIC DNA]</scope>
    <source>
        <strain evidence="1 2">LMG 28614</strain>
    </source>
</reference>
<dbReference type="EMBL" id="CADIKK010000021">
    <property type="protein sequence ID" value="CAB3796778.1"/>
    <property type="molecule type" value="Genomic_DNA"/>
</dbReference>
<proteinExistence type="predicted"/>